<keyword evidence="3" id="KW-1185">Reference proteome</keyword>
<protein>
    <submittedName>
        <fullName evidence="2">Uroporphyrinogen decarboxylase family protein</fullName>
    </submittedName>
</protein>
<dbReference type="SUPFAM" id="SSF51726">
    <property type="entry name" value="UROD/MetE-like"/>
    <property type="match status" value="1"/>
</dbReference>
<dbReference type="PANTHER" id="PTHR47099">
    <property type="entry name" value="METHYLCOBAMIDE:COM METHYLTRANSFERASE MTBA"/>
    <property type="match status" value="1"/>
</dbReference>
<organism evidence="2 3">
    <name type="scientific">Candidatus Dehalogenimonas loeffleri</name>
    <dbReference type="NCBI Taxonomy" id="3127115"/>
    <lineage>
        <taxon>Bacteria</taxon>
        <taxon>Bacillati</taxon>
        <taxon>Chloroflexota</taxon>
        <taxon>Dehalococcoidia</taxon>
        <taxon>Dehalococcoidales</taxon>
        <taxon>Dehalococcoidaceae</taxon>
        <taxon>Dehalogenimonas</taxon>
    </lineage>
</organism>
<dbReference type="Proteomes" id="UP001375370">
    <property type="component" value="Chromosome"/>
</dbReference>
<dbReference type="Gene3D" id="3.20.20.210">
    <property type="match status" value="1"/>
</dbReference>
<dbReference type="PANTHER" id="PTHR47099:SF1">
    <property type="entry name" value="METHYLCOBAMIDE:COM METHYLTRANSFERASE MTBA"/>
    <property type="match status" value="1"/>
</dbReference>
<dbReference type="Pfam" id="PF01208">
    <property type="entry name" value="URO-D"/>
    <property type="match status" value="1"/>
</dbReference>
<gene>
    <name evidence="2" type="ORF">V8247_00105</name>
</gene>
<accession>A0ABZ2J3C4</accession>
<evidence type="ECO:0000313" key="2">
    <source>
        <dbReference type="EMBL" id="WWX25406.1"/>
    </source>
</evidence>
<reference evidence="2 3" key="1">
    <citation type="submission" date="2024-03" db="EMBL/GenBank/DDBJ databases">
        <title>A Dehalogenimonas Isolated from Estuarine Sediments Dihaloeliminates Chlorinated Alkanes.</title>
        <authorList>
            <person name="Yang Y."/>
            <person name="Wang H."/>
        </authorList>
    </citation>
    <scope>NUCLEOTIDE SEQUENCE [LARGE SCALE GENOMIC DNA]</scope>
    <source>
        <strain evidence="2 3">W</strain>
    </source>
</reference>
<dbReference type="RefSeq" id="WP_338737549.1">
    <property type="nucleotide sequence ID" value="NZ_CP146612.1"/>
</dbReference>
<dbReference type="EMBL" id="CP146612">
    <property type="protein sequence ID" value="WWX25406.1"/>
    <property type="molecule type" value="Genomic_DNA"/>
</dbReference>
<dbReference type="InterPro" id="IPR038071">
    <property type="entry name" value="UROD/MetE-like_sf"/>
</dbReference>
<evidence type="ECO:0000313" key="3">
    <source>
        <dbReference type="Proteomes" id="UP001375370"/>
    </source>
</evidence>
<sequence length="323" mass="36262">MNKRERIQAVIAGRETDRVPVGFWRHWPGDDQRPETLAAVTLDYQRRFDLDFIKLPVSSVYCVDDYGITHAYQGNSNGDREYLSRVIFQPEDWTALKHLDIRQGTYGWHLDSLKRIIAEKDADTPIIVTMFNPLAMAAYLAGDELLMAHLRQYPERVSAALEVLAETSAEFIKSCIDLGADGVFLSTRFASYEMMTAQEYLSFGRPGDLKVLNATSQGWFNVLHLHGQHPMMQLLADYPVQALNWHDVTSDIDLETAASIFPGVLMGGIEQQQALPNATPEEVAAQGRQAVERMGGRRLILTPGCTYSISVSESNLRALRQTV</sequence>
<evidence type="ECO:0000259" key="1">
    <source>
        <dbReference type="Pfam" id="PF01208"/>
    </source>
</evidence>
<proteinExistence type="predicted"/>
<name>A0ABZ2J3C4_9CHLR</name>
<dbReference type="InterPro" id="IPR052024">
    <property type="entry name" value="Methanogen_methyltrans"/>
</dbReference>
<feature type="domain" description="Uroporphyrinogen decarboxylase (URO-D)" evidence="1">
    <location>
        <begin position="3"/>
        <end position="323"/>
    </location>
</feature>
<dbReference type="InterPro" id="IPR000257">
    <property type="entry name" value="Uroporphyrinogen_deCOase"/>
</dbReference>